<dbReference type="AlphaFoldDB" id="A0A9D4A3I4"/>
<organism evidence="1 2">
    <name type="scientific">Gossypium stocksii</name>
    <dbReference type="NCBI Taxonomy" id="47602"/>
    <lineage>
        <taxon>Eukaryota</taxon>
        <taxon>Viridiplantae</taxon>
        <taxon>Streptophyta</taxon>
        <taxon>Embryophyta</taxon>
        <taxon>Tracheophyta</taxon>
        <taxon>Spermatophyta</taxon>
        <taxon>Magnoliopsida</taxon>
        <taxon>eudicotyledons</taxon>
        <taxon>Gunneridae</taxon>
        <taxon>Pentapetalae</taxon>
        <taxon>rosids</taxon>
        <taxon>malvids</taxon>
        <taxon>Malvales</taxon>
        <taxon>Malvaceae</taxon>
        <taxon>Malvoideae</taxon>
        <taxon>Gossypium</taxon>
    </lineage>
</organism>
<comment type="caution">
    <text evidence="1">The sequence shown here is derived from an EMBL/GenBank/DDBJ whole genome shotgun (WGS) entry which is preliminary data.</text>
</comment>
<proteinExistence type="predicted"/>
<reference evidence="1 2" key="1">
    <citation type="journal article" date="2021" name="Plant Biotechnol. J.">
        <title>Multi-omics assisted identification of the key and species-specific regulatory components of drought-tolerant mechanisms in Gossypium stocksii.</title>
        <authorList>
            <person name="Yu D."/>
            <person name="Ke L."/>
            <person name="Zhang D."/>
            <person name="Wu Y."/>
            <person name="Sun Y."/>
            <person name="Mei J."/>
            <person name="Sun J."/>
            <person name="Sun Y."/>
        </authorList>
    </citation>
    <scope>NUCLEOTIDE SEQUENCE [LARGE SCALE GENOMIC DNA]</scope>
    <source>
        <strain evidence="2">cv. E1</strain>
        <tissue evidence="1">Leaf</tissue>
    </source>
</reference>
<feature type="non-terminal residue" evidence="1">
    <location>
        <position position="59"/>
    </location>
</feature>
<accession>A0A9D4A3I4</accession>
<protein>
    <submittedName>
        <fullName evidence="1">Uncharacterized protein</fullName>
    </submittedName>
</protein>
<dbReference type="EMBL" id="JAIQCV010000007">
    <property type="protein sequence ID" value="KAH1082734.1"/>
    <property type="molecule type" value="Genomic_DNA"/>
</dbReference>
<gene>
    <name evidence="1" type="ORF">J1N35_022495</name>
</gene>
<dbReference type="Proteomes" id="UP000828251">
    <property type="component" value="Unassembled WGS sequence"/>
</dbReference>
<evidence type="ECO:0000313" key="1">
    <source>
        <dbReference type="EMBL" id="KAH1082734.1"/>
    </source>
</evidence>
<evidence type="ECO:0000313" key="2">
    <source>
        <dbReference type="Proteomes" id="UP000828251"/>
    </source>
</evidence>
<sequence length="59" mass="6824">MPAKKVLSQSEMVSKNLVIDLGEHYSISSFKGFEPWNFDFRDYNPRIPCKSGLFPSKKK</sequence>
<keyword evidence="2" id="KW-1185">Reference proteome</keyword>
<name>A0A9D4A3I4_9ROSI</name>